<keyword evidence="2 4" id="KW-1133">Transmembrane helix</keyword>
<sequence length="398" mass="42277">MNTTVIHPSLSIGKTALLGLLQILTWGGSFYLMAVLADPVVADTGWSREWVLGSVSIGLLTAGVVAPACGRLLVRYGGRRVLACHGFLMAAGLWIMASAHTLPLFLAAWVLMGMGMAAGLYDALFSALGALYGMKARGTITGVTLISGFCTTLIWPLLALLVHTLGWRGTCYLYGLVLMIGIYPLYQYCLPHQQTPSEKKPTTARTALSMDPTLYWLMTVLFSLSAVLMTAISVVVIVLLQERGNSLAAAIALSAIIGPASVGSRIVDLLTRNKHPMWTMLVSVFMTAVGLCMLAFTAQFAAWALVLYGAGNGLRAIVRSTLPLAIVPLKDYAMVSSKMAAPVYFSQAMTPLAIGYLLALTGAEVTVSLLAVLSIATLAVACYLVLSIRHNDSQGKNA</sequence>
<evidence type="ECO:0000259" key="5">
    <source>
        <dbReference type="PROSITE" id="PS50850"/>
    </source>
</evidence>
<feature type="transmembrane region" description="Helical" evidence="4">
    <location>
        <begin position="81"/>
        <end position="100"/>
    </location>
</feature>
<feature type="domain" description="Major facilitator superfamily (MFS) profile" evidence="5">
    <location>
        <begin position="1"/>
        <end position="389"/>
    </location>
</feature>
<gene>
    <name evidence="6" type="ORF">ATI14_3970</name>
</gene>
<dbReference type="RefSeq" id="WP_231124422.1">
    <property type="nucleotide sequence ID" value="NZ_PHHD01000001.1"/>
</dbReference>
<dbReference type="InterPro" id="IPR050327">
    <property type="entry name" value="Proton-linked_MCT"/>
</dbReference>
<comment type="caution">
    <text evidence="6">The sequence shown here is derived from an EMBL/GenBank/DDBJ whole genome shotgun (WGS) entry which is preliminary data.</text>
</comment>
<keyword evidence="1 4" id="KW-0812">Transmembrane</keyword>
<feature type="transmembrane region" description="Helical" evidence="4">
    <location>
        <begin position="278"/>
        <end position="296"/>
    </location>
</feature>
<evidence type="ECO:0000256" key="3">
    <source>
        <dbReference type="ARBA" id="ARBA00023136"/>
    </source>
</evidence>
<organism evidence="6 7">
    <name type="scientific">Pseudomonas tolaasii NCPPB 2192</name>
    <dbReference type="NCBI Taxonomy" id="564423"/>
    <lineage>
        <taxon>Bacteria</taxon>
        <taxon>Pseudomonadati</taxon>
        <taxon>Pseudomonadota</taxon>
        <taxon>Gammaproteobacteria</taxon>
        <taxon>Pseudomonadales</taxon>
        <taxon>Pseudomonadaceae</taxon>
        <taxon>Pseudomonas</taxon>
    </lineage>
</organism>
<feature type="transmembrane region" description="Helical" evidence="4">
    <location>
        <begin position="143"/>
        <end position="166"/>
    </location>
</feature>
<evidence type="ECO:0000256" key="2">
    <source>
        <dbReference type="ARBA" id="ARBA00022989"/>
    </source>
</evidence>
<dbReference type="InterPro" id="IPR036259">
    <property type="entry name" value="MFS_trans_sf"/>
</dbReference>
<dbReference type="InterPro" id="IPR011701">
    <property type="entry name" value="MFS"/>
</dbReference>
<feature type="transmembrane region" description="Helical" evidence="4">
    <location>
        <begin position="214"/>
        <end position="240"/>
    </location>
</feature>
<dbReference type="PANTHER" id="PTHR11360:SF308">
    <property type="entry name" value="BLL3089 PROTEIN"/>
    <property type="match status" value="1"/>
</dbReference>
<dbReference type="Pfam" id="PF07690">
    <property type="entry name" value="MFS_1"/>
    <property type="match status" value="1"/>
</dbReference>
<evidence type="ECO:0000313" key="7">
    <source>
        <dbReference type="Proteomes" id="UP000232891"/>
    </source>
</evidence>
<accession>A0ABX4QJF5</accession>
<feature type="transmembrane region" description="Helical" evidence="4">
    <location>
        <begin position="339"/>
        <end position="359"/>
    </location>
</feature>
<reference evidence="6 7" key="1">
    <citation type="submission" date="2017-11" db="EMBL/GenBank/DDBJ databases">
        <title>Genome sequencing of a diverse group of Pseudomonas species.</title>
        <authorList>
            <person name="Loper J."/>
        </authorList>
    </citation>
    <scope>NUCLEOTIDE SEQUENCE [LARGE SCALE GENOMIC DNA]</scope>
    <source>
        <strain evidence="6 7">NCPPB 2192</strain>
    </source>
</reference>
<feature type="transmembrane region" description="Helical" evidence="4">
    <location>
        <begin position="12"/>
        <end position="34"/>
    </location>
</feature>
<keyword evidence="3 4" id="KW-0472">Membrane</keyword>
<dbReference type="Proteomes" id="UP000232891">
    <property type="component" value="Unassembled WGS sequence"/>
</dbReference>
<feature type="transmembrane region" description="Helical" evidence="4">
    <location>
        <begin position="54"/>
        <end position="74"/>
    </location>
</feature>
<proteinExistence type="predicted"/>
<protein>
    <submittedName>
        <fullName evidence="6">Cyanate permease</fullName>
    </submittedName>
</protein>
<name>A0ABX4QJF5_PSETO</name>
<dbReference type="PROSITE" id="PS50850">
    <property type="entry name" value="MFS"/>
    <property type="match status" value="1"/>
</dbReference>
<evidence type="ECO:0000313" key="6">
    <source>
        <dbReference type="EMBL" id="PKA76956.1"/>
    </source>
</evidence>
<evidence type="ECO:0000256" key="1">
    <source>
        <dbReference type="ARBA" id="ARBA00022692"/>
    </source>
</evidence>
<feature type="transmembrane region" description="Helical" evidence="4">
    <location>
        <begin position="365"/>
        <end position="386"/>
    </location>
</feature>
<feature type="transmembrane region" description="Helical" evidence="4">
    <location>
        <begin position="106"/>
        <end position="131"/>
    </location>
</feature>
<evidence type="ECO:0000256" key="4">
    <source>
        <dbReference type="SAM" id="Phobius"/>
    </source>
</evidence>
<dbReference type="GeneID" id="55847101"/>
<keyword evidence="7" id="KW-1185">Reference proteome</keyword>
<feature type="transmembrane region" description="Helical" evidence="4">
    <location>
        <begin position="246"/>
        <end position="266"/>
    </location>
</feature>
<dbReference type="Gene3D" id="1.20.1250.20">
    <property type="entry name" value="MFS general substrate transporter like domains"/>
    <property type="match status" value="1"/>
</dbReference>
<dbReference type="SUPFAM" id="SSF103473">
    <property type="entry name" value="MFS general substrate transporter"/>
    <property type="match status" value="1"/>
</dbReference>
<dbReference type="EMBL" id="PHHD01000001">
    <property type="protein sequence ID" value="PKA76956.1"/>
    <property type="molecule type" value="Genomic_DNA"/>
</dbReference>
<dbReference type="InterPro" id="IPR020846">
    <property type="entry name" value="MFS_dom"/>
</dbReference>
<dbReference type="PANTHER" id="PTHR11360">
    <property type="entry name" value="MONOCARBOXYLATE TRANSPORTER"/>
    <property type="match status" value="1"/>
</dbReference>